<dbReference type="Proteomes" id="UP000295558">
    <property type="component" value="Unassembled WGS sequence"/>
</dbReference>
<accession>A0A4R6ZI31</accession>
<comment type="caution">
    <text evidence="1">The sequence shown here is derived from an EMBL/GenBank/DDBJ whole genome shotgun (WGS) entry which is preliminary data.</text>
</comment>
<reference evidence="1 2" key="1">
    <citation type="submission" date="2019-03" db="EMBL/GenBank/DDBJ databases">
        <title>Genomic Encyclopedia of Type Strains, Phase III (KMG-III): the genomes of soil and plant-associated and newly described type strains.</title>
        <authorList>
            <person name="Whitman W."/>
        </authorList>
    </citation>
    <scope>NUCLEOTIDE SEQUENCE [LARGE SCALE GENOMIC DNA]</scope>
    <source>
        <strain evidence="1 2">CECT 7972</strain>
    </source>
</reference>
<keyword evidence="2" id="KW-1185">Reference proteome</keyword>
<gene>
    <name evidence="1" type="ORF">DFP96_111121</name>
</gene>
<dbReference type="AlphaFoldDB" id="A0A4R6ZI31"/>
<sequence length="69" mass="8066">MFDMRLHIVRYAGIFDIRINSNNMALLYAFIYKHAYIVDRATMLNGKIGVLCYQQNNVVCPQHILPFDT</sequence>
<organism evidence="1 2">
    <name type="scientific">Listeria rocourtiae</name>
    <dbReference type="NCBI Taxonomy" id="647910"/>
    <lineage>
        <taxon>Bacteria</taxon>
        <taxon>Bacillati</taxon>
        <taxon>Bacillota</taxon>
        <taxon>Bacilli</taxon>
        <taxon>Bacillales</taxon>
        <taxon>Listeriaceae</taxon>
        <taxon>Listeria</taxon>
    </lineage>
</organism>
<name>A0A4R6ZI31_9LIST</name>
<evidence type="ECO:0000313" key="2">
    <source>
        <dbReference type="Proteomes" id="UP000295558"/>
    </source>
</evidence>
<protein>
    <submittedName>
        <fullName evidence="1">Uncharacterized protein</fullName>
    </submittedName>
</protein>
<dbReference type="EMBL" id="SNZK01000011">
    <property type="protein sequence ID" value="TDR51812.1"/>
    <property type="molecule type" value="Genomic_DNA"/>
</dbReference>
<proteinExistence type="predicted"/>
<evidence type="ECO:0000313" key="1">
    <source>
        <dbReference type="EMBL" id="TDR51812.1"/>
    </source>
</evidence>